<evidence type="ECO:0000313" key="2">
    <source>
        <dbReference type="Proteomes" id="UP000219621"/>
    </source>
</evidence>
<accession>A0A286GVI6</accession>
<evidence type="ECO:0000313" key="1">
    <source>
        <dbReference type="EMBL" id="SOD99129.1"/>
    </source>
</evidence>
<dbReference type="OrthoDB" id="8433167at2"/>
<keyword evidence="2" id="KW-1185">Reference proteome</keyword>
<reference evidence="1 2" key="1">
    <citation type="submission" date="2017-09" db="EMBL/GenBank/DDBJ databases">
        <authorList>
            <person name="Ehlers B."/>
            <person name="Leendertz F.H."/>
        </authorList>
    </citation>
    <scope>NUCLEOTIDE SEQUENCE [LARGE SCALE GENOMIC DNA]</scope>
    <source>
        <strain evidence="1 2">USBA 140</strain>
    </source>
</reference>
<sequence length="357" mass="41004">MGTKPVTPIVDSDMDSLYVLPLSIIPIETKALQRARMIKNHQLRSVVEIYSERETGSGQLEIDTLPKMFGWVPADDEDEDDGEPRKPHPDLVTLRQLALLPTYDVFSLRILLRRLGISVRDNAALKLSPEKNAELGDYMTNFTRPLILQVYGDSDVAIHDFDDIVRLFRDPDVKKAKEKLRIMAQKLSIDMMEIPQFLEDYGDIFLSLSYYRQCLDRIQPLLDNFIDSVDCLRKNWQLKNDQSLMQTCTMMEARLNELAAAVTGRFENFDRSTAEMWSNISAIRFQRVKELIQSYHTEIGGVLCALTVKMNAWVRQFPGEVDSAPVRRAEFIMTQMRQGFDRIKSFENAAPMLSQLG</sequence>
<dbReference type="EMBL" id="OCNJ01000008">
    <property type="protein sequence ID" value="SOD99129.1"/>
    <property type="molecule type" value="Genomic_DNA"/>
</dbReference>
<name>A0A286GVI6_9PROT</name>
<proteinExistence type="predicted"/>
<gene>
    <name evidence="1" type="ORF">SAMN05421508_108229</name>
</gene>
<dbReference type="Proteomes" id="UP000219621">
    <property type="component" value="Unassembled WGS sequence"/>
</dbReference>
<protein>
    <submittedName>
        <fullName evidence="1">Uncharacterized protein</fullName>
    </submittedName>
</protein>
<dbReference type="AlphaFoldDB" id="A0A286GVI6"/>
<organism evidence="1 2">
    <name type="scientific">Caenispirillum bisanense</name>
    <dbReference type="NCBI Taxonomy" id="414052"/>
    <lineage>
        <taxon>Bacteria</taxon>
        <taxon>Pseudomonadati</taxon>
        <taxon>Pseudomonadota</taxon>
        <taxon>Alphaproteobacteria</taxon>
        <taxon>Rhodospirillales</taxon>
        <taxon>Novispirillaceae</taxon>
        <taxon>Caenispirillum</taxon>
    </lineage>
</organism>
<dbReference type="RefSeq" id="WP_097280619.1">
    <property type="nucleotide sequence ID" value="NZ_OCNJ01000008.1"/>
</dbReference>